<dbReference type="Gene3D" id="3.40.50.300">
    <property type="entry name" value="P-loop containing nucleotide triphosphate hydrolases"/>
    <property type="match status" value="1"/>
</dbReference>
<dbReference type="PANTHER" id="PTHR43642">
    <property type="entry name" value="HYBRID SIGNAL TRANSDUCTION HISTIDINE KINASE G"/>
    <property type="match status" value="1"/>
</dbReference>
<dbReference type="InterPro" id="IPR011990">
    <property type="entry name" value="TPR-like_helical_dom_sf"/>
</dbReference>
<keyword evidence="3" id="KW-1185">Reference proteome</keyword>
<dbReference type="InterPro" id="IPR041664">
    <property type="entry name" value="AAA_16"/>
</dbReference>
<gene>
    <name evidence="2" type="ORF">QTG54_011534</name>
</gene>
<feature type="domain" description="Orc1-like AAA ATPase" evidence="1">
    <location>
        <begin position="15"/>
        <end position="198"/>
    </location>
</feature>
<dbReference type="InterPro" id="IPR027417">
    <property type="entry name" value="P-loop_NTPase"/>
</dbReference>
<evidence type="ECO:0000313" key="2">
    <source>
        <dbReference type="EMBL" id="KAK1737762.1"/>
    </source>
</evidence>
<dbReference type="SUPFAM" id="SSF48452">
    <property type="entry name" value="TPR-like"/>
    <property type="match status" value="1"/>
</dbReference>
<dbReference type="PANTHER" id="PTHR43642:SF1">
    <property type="entry name" value="HYBRID SIGNAL TRANSDUCTION HISTIDINE KINASE G"/>
    <property type="match status" value="1"/>
</dbReference>
<dbReference type="AlphaFoldDB" id="A0AAD8Y1N0"/>
<protein>
    <submittedName>
        <fullName evidence="2">AAA ATPase</fullName>
    </submittedName>
</protein>
<name>A0AAD8Y1N0_9STRA</name>
<dbReference type="SUPFAM" id="SSF52540">
    <property type="entry name" value="P-loop containing nucleoside triphosphate hydrolases"/>
    <property type="match status" value="1"/>
</dbReference>
<reference evidence="2" key="1">
    <citation type="submission" date="2023-06" db="EMBL/GenBank/DDBJ databases">
        <title>Survivors Of The Sea: Transcriptome response of Skeletonema marinoi to long-term dormancy.</title>
        <authorList>
            <person name="Pinder M.I.M."/>
            <person name="Kourtchenko O."/>
            <person name="Robertson E.K."/>
            <person name="Larsson T."/>
            <person name="Maumus F."/>
            <person name="Osuna-Cruz C.M."/>
            <person name="Vancaester E."/>
            <person name="Stenow R."/>
            <person name="Vandepoele K."/>
            <person name="Ploug H."/>
            <person name="Bruchert V."/>
            <person name="Godhe A."/>
            <person name="Topel M."/>
        </authorList>
    </citation>
    <scope>NUCLEOTIDE SEQUENCE</scope>
    <source>
        <strain evidence="2">R05AC</strain>
    </source>
</reference>
<dbReference type="EMBL" id="JATAAI010000023">
    <property type="protein sequence ID" value="KAK1737762.1"/>
    <property type="molecule type" value="Genomic_DNA"/>
</dbReference>
<evidence type="ECO:0000259" key="1">
    <source>
        <dbReference type="Pfam" id="PF13191"/>
    </source>
</evidence>
<comment type="caution">
    <text evidence="2">The sequence shown here is derived from an EMBL/GenBank/DDBJ whole genome shotgun (WGS) entry which is preliminary data.</text>
</comment>
<evidence type="ECO:0000313" key="3">
    <source>
        <dbReference type="Proteomes" id="UP001224775"/>
    </source>
</evidence>
<sequence length="689" mass="77632">MGKLSTNGLQFGDTFGRNAELSTIKDAYGRSFSGESELVTIFGQSGTGKSLLAYEFGDYVVSGGGIFMCGKFDQLRQGKPFNALASALNNCCGMLLRSNALLTQQLIKGVNSVLGREAYHLAKLIPNLSFILGIDVTNHVNQDEDDCSNGQKRLQYLLCQFVQVLSSVFGSSVVLFLDDLQWADPASIEAVNQLLLTDSLSSINAHFFFLGCYREGEDNNCNSLWKEICSGDVLHAGSTNVKLDYMDEETVNLVISESCTYFRGGPLRPSLIQRRWEWDIEKIESQKLPENVAMFLTNSIGALSEDVKSSLSIISCFGASVEKPFVLVLERALNKSLINNFDTAVDEGLLDKVDDQYRFSHDRIQEAAYNMILEAVQDMSQTAVASLNLRAGKKAMEMSYFDHGITFLPRLPEAVEKGLDILSKLDIGLHLEKVNPEASAKVTKDLLAAHPVLKLMGADEDMTFLAVEQHILGLGSNESISRVTYNYKAFVSFMFRCYDDVKFYIEKVYACRDNSWATLFYAHSGEAFSVGLINFWLARKERKKHQQWFMRGSENKLALKRWTQSCQWTFEAKWYLLEAEEAFCNHDYEAAKPFYEKAMLSAYQHKFVNDEALACELAANFYLHLKENDKAVHLFSLAYQYQCYHDWGAYGKCKSLSEYVESHLNRKLDMNVRRGESTDSSAPSLQQSK</sequence>
<dbReference type="Proteomes" id="UP001224775">
    <property type="component" value="Unassembled WGS sequence"/>
</dbReference>
<dbReference type="InterPro" id="IPR053159">
    <property type="entry name" value="Hybrid_Histidine_Kinase"/>
</dbReference>
<organism evidence="2 3">
    <name type="scientific">Skeletonema marinoi</name>
    <dbReference type="NCBI Taxonomy" id="267567"/>
    <lineage>
        <taxon>Eukaryota</taxon>
        <taxon>Sar</taxon>
        <taxon>Stramenopiles</taxon>
        <taxon>Ochrophyta</taxon>
        <taxon>Bacillariophyta</taxon>
        <taxon>Coscinodiscophyceae</taxon>
        <taxon>Thalassiosirophycidae</taxon>
        <taxon>Thalassiosirales</taxon>
        <taxon>Skeletonemataceae</taxon>
        <taxon>Skeletonema</taxon>
        <taxon>Skeletonema marinoi-dohrnii complex</taxon>
    </lineage>
</organism>
<proteinExistence type="predicted"/>
<dbReference type="Pfam" id="PF13191">
    <property type="entry name" value="AAA_16"/>
    <property type="match status" value="1"/>
</dbReference>
<accession>A0AAD8Y1N0</accession>